<dbReference type="GO" id="GO:0016987">
    <property type="term" value="F:sigma factor activity"/>
    <property type="evidence" value="ECO:0007669"/>
    <property type="project" value="UniProtKB-KW"/>
</dbReference>
<dbReference type="InterPro" id="IPR014284">
    <property type="entry name" value="RNA_pol_sigma-70_dom"/>
</dbReference>
<keyword evidence="3" id="KW-0731">Sigma factor</keyword>
<evidence type="ECO:0000259" key="5">
    <source>
        <dbReference type="Pfam" id="PF04542"/>
    </source>
</evidence>
<dbReference type="GO" id="GO:0006352">
    <property type="term" value="P:DNA-templated transcription initiation"/>
    <property type="evidence" value="ECO:0007669"/>
    <property type="project" value="InterPro"/>
</dbReference>
<proteinExistence type="inferred from homology"/>
<dbReference type="OrthoDB" id="659855at2"/>
<evidence type="ECO:0000256" key="1">
    <source>
        <dbReference type="ARBA" id="ARBA00010641"/>
    </source>
</evidence>
<dbReference type="InterPro" id="IPR036388">
    <property type="entry name" value="WH-like_DNA-bd_sf"/>
</dbReference>
<dbReference type="InterPro" id="IPR007627">
    <property type="entry name" value="RNA_pol_sigma70_r2"/>
</dbReference>
<dbReference type="EMBL" id="VSDQ01000163">
    <property type="protein sequence ID" value="TYA92240.1"/>
    <property type="molecule type" value="Genomic_DNA"/>
</dbReference>
<accession>A0A5D0JAV0</accession>
<dbReference type="InterPro" id="IPR013325">
    <property type="entry name" value="RNA_pol_sigma_r2"/>
</dbReference>
<evidence type="ECO:0000256" key="2">
    <source>
        <dbReference type="ARBA" id="ARBA00023015"/>
    </source>
</evidence>
<protein>
    <submittedName>
        <fullName evidence="7">RNA polymerase sigma factor</fullName>
    </submittedName>
</protein>
<dbReference type="AlphaFoldDB" id="A0A5D0JAV0"/>
<dbReference type="Pfam" id="PF08281">
    <property type="entry name" value="Sigma70_r4_2"/>
    <property type="match status" value="1"/>
</dbReference>
<dbReference type="GO" id="GO:0003677">
    <property type="term" value="F:DNA binding"/>
    <property type="evidence" value="ECO:0007669"/>
    <property type="project" value="InterPro"/>
</dbReference>
<dbReference type="SUPFAM" id="SSF88659">
    <property type="entry name" value="Sigma3 and sigma4 domains of RNA polymerase sigma factors"/>
    <property type="match status" value="1"/>
</dbReference>
<keyword evidence="8" id="KW-1185">Reference proteome</keyword>
<dbReference type="Pfam" id="PF04542">
    <property type="entry name" value="Sigma70_r2"/>
    <property type="match status" value="1"/>
</dbReference>
<keyword evidence="2" id="KW-0805">Transcription regulation</keyword>
<evidence type="ECO:0000259" key="6">
    <source>
        <dbReference type="Pfam" id="PF08281"/>
    </source>
</evidence>
<keyword evidence="4" id="KW-0804">Transcription</keyword>
<dbReference type="PANTHER" id="PTHR43133">
    <property type="entry name" value="RNA POLYMERASE ECF-TYPE SIGMA FACTO"/>
    <property type="match status" value="1"/>
</dbReference>
<sequence length="174" mass="20437">MATELHKDICKEKVFEGIYNRYIKDLQSFLFYKYGDVSNPEDIAQEAFVKLWGNCKSITASKAKSFLYTVANNLALNSVKHNKVVLKYKQKRPKHYTNESPEFLLEEEEFLKKYQRVLEDLKEEHRVAFLLSKVEGKKHSEIAELLGVTQKVVEYRIYTAFNTLKSELGEFRIK</sequence>
<organism evidence="7 8">
    <name type="scientific">Seonamhaeicola marinus</name>
    <dbReference type="NCBI Taxonomy" id="1912246"/>
    <lineage>
        <taxon>Bacteria</taxon>
        <taxon>Pseudomonadati</taxon>
        <taxon>Bacteroidota</taxon>
        <taxon>Flavobacteriia</taxon>
        <taxon>Flavobacteriales</taxon>
        <taxon>Flavobacteriaceae</taxon>
    </lineage>
</organism>
<name>A0A5D0JAV0_9FLAO</name>
<evidence type="ECO:0000313" key="8">
    <source>
        <dbReference type="Proteomes" id="UP000323930"/>
    </source>
</evidence>
<comment type="caution">
    <text evidence="7">The sequence shown here is derived from an EMBL/GenBank/DDBJ whole genome shotgun (WGS) entry which is preliminary data.</text>
</comment>
<gene>
    <name evidence="7" type="ORF">FUA24_02065</name>
</gene>
<dbReference type="Gene3D" id="1.10.10.10">
    <property type="entry name" value="Winged helix-like DNA-binding domain superfamily/Winged helix DNA-binding domain"/>
    <property type="match status" value="1"/>
</dbReference>
<dbReference type="NCBIfam" id="TIGR02937">
    <property type="entry name" value="sigma70-ECF"/>
    <property type="match status" value="1"/>
</dbReference>
<dbReference type="Gene3D" id="1.10.1740.10">
    <property type="match status" value="1"/>
</dbReference>
<reference evidence="7 8" key="1">
    <citation type="submission" date="2019-08" db="EMBL/GenBank/DDBJ databases">
        <title>Seonamhaeicola sediminis sp. nov., isolated from marine sediment.</title>
        <authorList>
            <person name="Cao W.R."/>
        </authorList>
    </citation>
    <scope>NUCLEOTIDE SEQUENCE [LARGE SCALE GENOMIC DNA]</scope>
    <source>
        <strain evidence="7 8">B011</strain>
    </source>
</reference>
<dbReference type="Proteomes" id="UP000323930">
    <property type="component" value="Unassembled WGS sequence"/>
</dbReference>
<feature type="domain" description="RNA polymerase sigma factor 70 region 4 type 2" evidence="6">
    <location>
        <begin position="113"/>
        <end position="160"/>
    </location>
</feature>
<dbReference type="SUPFAM" id="SSF88946">
    <property type="entry name" value="Sigma2 domain of RNA polymerase sigma factors"/>
    <property type="match status" value="1"/>
</dbReference>
<dbReference type="PANTHER" id="PTHR43133:SF46">
    <property type="entry name" value="RNA POLYMERASE SIGMA-70 FACTOR ECF SUBFAMILY"/>
    <property type="match status" value="1"/>
</dbReference>
<evidence type="ECO:0000256" key="3">
    <source>
        <dbReference type="ARBA" id="ARBA00023082"/>
    </source>
</evidence>
<dbReference type="InterPro" id="IPR039425">
    <property type="entry name" value="RNA_pol_sigma-70-like"/>
</dbReference>
<dbReference type="RefSeq" id="WP_148539847.1">
    <property type="nucleotide sequence ID" value="NZ_VSDQ01000163.1"/>
</dbReference>
<comment type="similarity">
    <text evidence="1">Belongs to the sigma-70 factor family. ECF subfamily.</text>
</comment>
<evidence type="ECO:0000313" key="7">
    <source>
        <dbReference type="EMBL" id="TYA92240.1"/>
    </source>
</evidence>
<evidence type="ECO:0000256" key="4">
    <source>
        <dbReference type="ARBA" id="ARBA00023163"/>
    </source>
</evidence>
<feature type="domain" description="RNA polymerase sigma-70 region 2" evidence="5">
    <location>
        <begin position="18"/>
        <end position="82"/>
    </location>
</feature>
<dbReference type="InterPro" id="IPR013249">
    <property type="entry name" value="RNA_pol_sigma70_r4_t2"/>
</dbReference>
<dbReference type="InterPro" id="IPR013324">
    <property type="entry name" value="RNA_pol_sigma_r3/r4-like"/>
</dbReference>